<organism evidence="2 3">
    <name type="scientific">Moelleriella libera RCEF 2490</name>
    <dbReference type="NCBI Taxonomy" id="1081109"/>
    <lineage>
        <taxon>Eukaryota</taxon>
        <taxon>Fungi</taxon>
        <taxon>Dikarya</taxon>
        <taxon>Ascomycota</taxon>
        <taxon>Pezizomycotina</taxon>
        <taxon>Sordariomycetes</taxon>
        <taxon>Hypocreomycetidae</taxon>
        <taxon>Hypocreales</taxon>
        <taxon>Clavicipitaceae</taxon>
        <taxon>Moelleriella</taxon>
    </lineage>
</organism>
<feature type="compositionally biased region" description="Basic and acidic residues" evidence="1">
    <location>
        <begin position="1956"/>
        <end position="1968"/>
    </location>
</feature>
<feature type="region of interest" description="Disordered" evidence="1">
    <location>
        <begin position="270"/>
        <end position="704"/>
    </location>
</feature>
<feature type="compositionally biased region" description="Polar residues" evidence="1">
    <location>
        <begin position="1312"/>
        <end position="1329"/>
    </location>
</feature>
<feature type="compositionally biased region" description="Basic and acidic residues" evidence="1">
    <location>
        <begin position="271"/>
        <end position="284"/>
    </location>
</feature>
<dbReference type="STRING" id="1081109.A0A167ZFI3"/>
<protein>
    <submittedName>
        <fullName evidence="2">Uncharacterized protein</fullName>
    </submittedName>
</protein>
<reference evidence="2 3" key="1">
    <citation type="journal article" date="2016" name="Genome Biol. Evol.">
        <title>Divergent and convergent evolution of fungal pathogenicity.</title>
        <authorList>
            <person name="Shang Y."/>
            <person name="Xiao G."/>
            <person name="Zheng P."/>
            <person name="Cen K."/>
            <person name="Zhan S."/>
            <person name="Wang C."/>
        </authorList>
    </citation>
    <scope>NUCLEOTIDE SEQUENCE [LARGE SCALE GENOMIC DNA]</scope>
    <source>
        <strain evidence="2 3">RCEF 2490</strain>
    </source>
</reference>
<feature type="region of interest" description="Disordered" evidence="1">
    <location>
        <begin position="1717"/>
        <end position="1746"/>
    </location>
</feature>
<feature type="region of interest" description="Disordered" evidence="1">
    <location>
        <begin position="1791"/>
        <end position="1873"/>
    </location>
</feature>
<feature type="compositionally biased region" description="Acidic residues" evidence="1">
    <location>
        <begin position="48"/>
        <end position="59"/>
    </location>
</feature>
<feature type="compositionally biased region" description="Polar residues" evidence="1">
    <location>
        <begin position="175"/>
        <end position="185"/>
    </location>
</feature>
<feature type="compositionally biased region" description="Polar residues" evidence="1">
    <location>
        <begin position="1512"/>
        <end position="1533"/>
    </location>
</feature>
<feature type="compositionally biased region" description="Basic and acidic residues" evidence="1">
    <location>
        <begin position="198"/>
        <end position="208"/>
    </location>
</feature>
<feature type="region of interest" description="Disordered" evidence="1">
    <location>
        <begin position="198"/>
        <end position="248"/>
    </location>
</feature>
<feature type="compositionally biased region" description="Polar residues" evidence="1">
    <location>
        <begin position="1"/>
        <end position="12"/>
    </location>
</feature>
<feature type="compositionally biased region" description="Polar residues" evidence="1">
    <location>
        <begin position="649"/>
        <end position="666"/>
    </location>
</feature>
<feature type="compositionally biased region" description="Polar residues" evidence="1">
    <location>
        <begin position="1836"/>
        <end position="1848"/>
    </location>
</feature>
<evidence type="ECO:0000313" key="2">
    <source>
        <dbReference type="EMBL" id="KZZ92595.1"/>
    </source>
</evidence>
<feature type="region of interest" description="Disordered" evidence="1">
    <location>
        <begin position="1512"/>
        <end position="1540"/>
    </location>
</feature>
<feature type="compositionally biased region" description="Polar residues" evidence="1">
    <location>
        <begin position="469"/>
        <end position="496"/>
    </location>
</feature>
<feature type="region of interest" description="Disordered" evidence="1">
    <location>
        <begin position="2236"/>
        <end position="2257"/>
    </location>
</feature>
<feature type="region of interest" description="Disordered" evidence="1">
    <location>
        <begin position="1885"/>
        <end position="1968"/>
    </location>
</feature>
<dbReference type="Proteomes" id="UP000078544">
    <property type="component" value="Unassembled WGS sequence"/>
</dbReference>
<evidence type="ECO:0000313" key="3">
    <source>
        <dbReference type="Proteomes" id="UP000078544"/>
    </source>
</evidence>
<feature type="compositionally biased region" description="Polar residues" evidence="1">
    <location>
        <begin position="21"/>
        <end position="33"/>
    </location>
</feature>
<feature type="compositionally biased region" description="Polar residues" evidence="1">
    <location>
        <begin position="2053"/>
        <end position="2068"/>
    </location>
</feature>
<gene>
    <name evidence="2" type="ORF">AAL_06221</name>
</gene>
<feature type="compositionally biased region" description="Polar residues" evidence="1">
    <location>
        <begin position="680"/>
        <end position="698"/>
    </location>
</feature>
<feature type="region of interest" description="Disordered" evidence="1">
    <location>
        <begin position="2165"/>
        <end position="2207"/>
    </location>
</feature>
<name>A0A167ZFI3_9HYPO</name>
<keyword evidence="3" id="KW-1185">Reference proteome</keyword>
<dbReference type="EMBL" id="AZGY01000015">
    <property type="protein sequence ID" value="KZZ92595.1"/>
    <property type="molecule type" value="Genomic_DNA"/>
</dbReference>
<evidence type="ECO:0000256" key="1">
    <source>
        <dbReference type="SAM" id="MobiDB-lite"/>
    </source>
</evidence>
<feature type="region of interest" description="Disordered" evidence="1">
    <location>
        <begin position="1"/>
        <end position="185"/>
    </location>
</feature>
<feature type="compositionally biased region" description="Polar residues" evidence="1">
    <location>
        <begin position="2165"/>
        <end position="2176"/>
    </location>
</feature>
<accession>A0A167ZFI3</accession>
<feature type="region of interest" description="Disordered" evidence="1">
    <location>
        <begin position="1296"/>
        <end position="1329"/>
    </location>
</feature>
<feature type="region of interest" description="Disordered" evidence="1">
    <location>
        <begin position="1561"/>
        <end position="1582"/>
    </location>
</feature>
<feature type="compositionally biased region" description="Polar residues" evidence="1">
    <location>
        <begin position="2241"/>
        <end position="2257"/>
    </location>
</feature>
<comment type="caution">
    <text evidence="2">The sequence shown here is derived from an EMBL/GenBank/DDBJ whole genome shotgun (WGS) entry which is preliminary data.</text>
</comment>
<dbReference type="OrthoDB" id="5151921at2759"/>
<feature type="compositionally biased region" description="Polar residues" evidence="1">
    <location>
        <begin position="1717"/>
        <end position="1734"/>
    </location>
</feature>
<feature type="compositionally biased region" description="Basic and acidic residues" evidence="1">
    <location>
        <begin position="497"/>
        <end position="509"/>
    </location>
</feature>
<feature type="compositionally biased region" description="Basic and acidic residues" evidence="1">
    <location>
        <begin position="322"/>
        <end position="339"/>
    </location>
</feature>
<feature type="compositionally biased region" description="Polar residues" evidence="1">
    <location>
        <begin position="124"/>
        <end position="142"/>
    </location>
</feature>
<feature type="compositionally biased region" description="Basic and acidic residues" evidence="1">
    <location>
        <begin position="456"/>
        <end position="466"/>
    </location>
</feature>
<proteinExistence type="predicted"/>
<feature type="region of interest" description="Disordered" evidence="1">
    <location>
        <begin position="2374"/>
        <end position="2415"/>
    </location>
</feature>
<feature type="region of interest" description="Disordered" evidence="1">
    <location>
        <begin position="2003"/>
        <end position="2068"/>
    </location>
</feature>
<feature type="compositionally biased region" description="Polar residues" evidence="1">
    <location>
        <begin position="298"/>
        <end position="321"/>
    </location>
</feature>
<feature type="compositionally biased region" description="Low complexity" evidence="1">
    <location>
        <begin position="1850"/>
        <end position="1864"/>
    </location>
</feature>
<feature type="compositionally biased region" description="Acidic residues" evidence="1">
    <location>
        <begin position="585"/>
        <end position="594"/>
    </location>
</feature>
<sequence length="2423" mass="262013">MDNHPEQTSARGQSPPFPHTTAGSSAYQVNVNRTKTKKWVEAKVQSYDGDDWGADQYVEDEARLKPEPIPPIPMSNSSIVTTDRRESDLPSLQTSSPLVKPAQTELQKSASPSGKDALGHIHNRVSQSNNPHGQSSRQTPTTDDIIEHYTATEGASAGLDVADSSSGQERKAEMITNSTPNTTTLIPTAVATPLRHHMESDFMKKSDSSDSGVQEKTPVGKSEFTSAKGGNDGAQPQRLSTSPKLPDVARMSAFGSDFFSPTAKILSTNHSDLKHRMEDKKNDHTLSQPFPSDDSTKSAETQFQSSSTPAENISKGVQTRVENVKQKEAYRVDSSDANDRATSAPCELDSLDQPTDPRLEGTAPASVLTSPLVLRKDSFPVLRPGSDVHEIAPLRTPSPRSHAHKASNVFDIANDDRNTDGPATENQKALEQDFDPTDVPNASLATSHSTTSSTLKDNDKLSDEILKSLTPTRQGGPMQRTQIDGINQSPDSFNNRTDNHGSQDSDSRGDQIVGPKRHLDGSMNARSVAERAESRALSTSPSEAGHVGDAAESSSSPQSETVRRQFSWEGGERRALSQLTRTEVEDSSASDVEEVNSRPKISPIVNLQPTHAQGKPEAVSPLPASEVSQTPSGSKRPIEQQIHGLGASSPISPDNGQNAAVSSTISRPHDANEDALPQSGLLSMESTPSPEDQATSAETGLCPFPLSDPTVADASHKSQPQIMTFREIMNLGDSSERIAKYNESRDIFLATDSGLEKWLLHVRAQHQDLSAAAPHINAQAATSVLNAGPQNVMKTVSTQQPYYQQYLNANPPNASGTATSRSRLAAISVPSQMSSSNFGHSGNQIGNKGKELMQSAGKMGKGLLSKGRNKLRGTGDKGETLASIDEPQVKTGRRASWALSLGLKSREVDAPQIGATRRPIPTSAQTLMAPEIPQIPLTAPLLPIDTASRLKFIPEWRHSAPENVSILLNAGPHVPALSSLSLRSESASRAKTGLSKLEIPRHSLPISSETQSISLMPQDRSPKCRHATDNESVVPTFTTKEVDHDWVVVPRDAESVRFREESLDKSGAPVFHGGSVLPAGLASDAIGTLPAQKGLDMEEPKRSPSFIGLPPIRRSSTFALKSKPKDRNAVEKSLVDDDGDALETSIVVDSLVSETDSIMHPAPQSLQSTPHGQNSSSTAVFTTEREFLSSLYKDCQFGAIASADEVVLETSRIDAKKPAKSDLRLPTSSVAALPVDAHDQDLVQPAAFVQQLPIPGPWKLEESKLSRPLNPVSRNRSGTPGAVQQTANVIDMKVAPPHAQSAKQSARHLPDSTASPLPQQDSSVPSSSAQRWPELFANADNAGSKPKSRGDFNSYQPPYHTAIAARMPIVPKPHAQGHVPAGANSLGEGHDHKSRNSTLLQDLGKRFVAAAARDGESPNPQGLVAGPRSDMAPQSSAIVGGEYIGTGTRHGFLFGRSRRLSNDQREKDIPSHIQDHSAQGLASSAFPFQTNNHQSYSEARIFGRFDLLDQARTSESSSQVTGQDTTRESSPGNHNGDAVRETVVRGKAKIVKLLGRRKRETQVEDSTTKGVGGSTVPLVESHGRSNLSDVCNAAVQTTQSEVGKKRRSWRPSVTDLMTEVVGKETLPEIGKASAIEESQTSLSVFKQPCHSIEDDQTSHCHKNAPPQDISQQAVIQLSGLSRKPYNETGLAEPYTQEVSSSKSQIADYKSTRSIETSSAVLGSRDASQSTSSVFFGTEETSEQIEGTRIQPTEKYDTHFGDRASALQSHAQQSFDSGRFRLLSSLQRPGPVLEAKEQDPMRQSKTSPDLSINLDWQPMESSVEGKVTRESDEISAMENQHSTVPTQPRVSPGTSTLSPPTNPSSGESRGFSSADAQKLMRKEFPQSPFPAESADQNIKPSPRARRQADVHGSPILGILGGHRSQAAKPDGQPLQAYPPQSTQQVFADHLPPNRPLGDPDRRFPSERPPHHLHLQQNAMQTFVQPQTVQNAQPEQGGFKWKGLTKRLSGQKSGFPVTGVRGDEPNEPNKPNRPPGSSFLNAFKKGSKRPDGSGATPNRQHLVSGQQVAPSQQPWIYAQHQLQQQRANQSQIASNSPSLPSANKELSELRYKQKAVSAEPDYDYVPIPQGYVAVHGEGTVAPTMYNVWPQKLPMRHHTVPMIPLNLVQGSPMPTTQNEQLHDRHHGPLSSRSQTHAPPKNYAGSLNPGTRLFASTSESSSAIMIDIPNEMANFAASLGESRSPRTVQNHSDSSHQRTAQDNIQRISQRLCGAESSTQLHGDIPVAIESSDVKADVLSNAEPGLRLSSENPEIGGLHDDESDIYCATPRLSATVMQQDEVPRRISADSLLEQARSMVPIEATGPVAELEDTAYAHKRRVRQQNQEEKIWYNPEDDPNYQAPMSATSYPGQEWNPYGDADFAELLDD</sequence>